<dbReference type="Proteomes" id="UP001344888">
    <property type="component" value="Unassembled WGS sequence"/>
</dbReference>
<organism evidence="1 2">
    <name type="scientific">Metasolibacillus meyeri</name>
    <dbReference type="NCBI Taxonomy" id="1071052"/>
    <lineage>
        <taxon>Bacteria</taxon>
        <taxon>Bacillati</taxon>
        <taxon>Bacillota</taxon>
        <taxon>Bacilli</taxon>
        <taxon>Bacillales</taxon>
        <taxon>Caryophanaceae</taxon>
        <taxon>Metasolibacillus</taxon>
    </lineage>
</organism>
<evidence type="ECO:0000313" key="1">
    <source>
        <dbReference type="EMBL" id="MEC1179793.1"/>
    </source>
</evidence>
<sequence length="270" mass="30937">MLVWTSDIWGKLMGPYGFGENVPVLLQQLTQKYDQEIADELFEEYLFHQNTIYTVTYAAVPYLGQIACSTKDPEVRHNLFITCGVIEASRNDHKTEPFPSGWTALAEQVGASICEEIYSEYIKAISEIALLWEEVFAYAHTLDDSEKHYVLVADAAYRGSHQVANMLMTFMEEYIVTCSLCKQEIYLWPNDKHRCIEAFAQDPVFEEGQKAYPVIPIAKFLDVEQATISERVIMIDEKRLARDLPYLAGKVNCPSCGVDIRIWRALLEHF</sequence>
<evidence type="ECO:0000313" key="2">
    <source>
        <dbReference type="Proteomes" id="UP001344888"/>
    </source>
</evidence>
<name>A0AAW9NXC9_9BACL</name>
<protein>
    <submittedName>
        <fullName evidence="1">Uncharacterized protein</fullName>
    </submittedName>
</protein>
<proteinExistence type="predicted"/>
<reference evidence="1 2" key="1">
    <citation type="submission" date="2023-03" db="EMBL/GenBank/DDBJ databases">
        <title>Bacillus Genome Sequencing.</title>
        <authorList>
            <person name="Dunlap C."/>
        </authorList>
    </citation>
    <scope>NUCLEOTIDE SEQUENCE [LARGE SCALE GENOMIC DNA]</scope>
    <source>
        <strain evidence="1 2">B-59205</strain>
    </source>
</reference>
<accession>A0AAW9NXC9</accession>
<dbReference type="AlphaFoldDB" id="A0AAW9NXC9"/>
<gene>
    <name evidence="1" type="ORF">P9B03_14940</name>
</gene>
<dbReference type="EMBL" id="JARSFG010000019">
    <property type="protein sequence ID" value="MEC1179793.1"/>
    <property type="molecule type" value="Genomic_DNA"/>
</dbReference>
<dbReference type="RefSeq" id="WP_326124286.1">
    <property type="nucleotide sequence ID" value="NZ_JARSFG010000019.1"/>
</dbReference>
<keyword evidence="2" id="KW-1185">Reference proteome</keyword>
<comment type="caution">
    <text evidence="1">The sequence shown here is derived from an EMBL/GenBank/DDBJ whole genome shotgun (WGS) entry which is preliminary data.</text>
</comment>